<sequence>MVDALRHAAQGRRDRRRAEHLARLVEHAADNVLDEAEFTEYLARTGQRRYLVDQRLRQTREATAEFLLRRRLFRRRCGAAAGRALTAATGTVILVVALVRMIHAPQHNAVATAALFVGKGFGLGLTGQIFGCVLAAGTLIALGRSAAGYAVAVRTERRRYLETLPEQVRPLVRLDIMRLAQDRERPELRLTSAPGLSSASDPLHRVARPEMRQIENLMRQLGASAIAISGPRGAGKSTLLRDLAEADGPPHDLVVAVDAAVNYQARDFTILLFRALCEAVIEGTGRDRWWTITGRTARLTHRYATTRMRRRARHQLRRLRFLQNVSRELSGVFKSSRGFDIGRKWTRQLIEQPASHPDLVREFRRFAADVAEWWTTTRPGGGRVIVVIDEVDRINDGELAEKFINEIKGVFGVRGCTYLVTISEDALALFERRMIGIRPALDSTFDEVLRLGIMTLDDSVELLGRRLIGCPRPFMALCHALAGGLPRELLRAARTLVGEAGAEDGRTRVRQGGLAVLTERVVGHDIVKLKSGLAAQIRREGQTGPIHQVLMDLADTDWPGTEAKELLQRGDDLIHRAPVEDPGEQRLCLQLGVSLWYYATVLETFGLPPEPARPCHDRLDEAAERLALVRSVMPASVEQALTRLTKLRHDLGLEVPLPDGDVGRGLSSAGGVAAVDREGYAGDH</sequence>
<evidence type="ECO:0000259" key="2">
    <source>
        <dbReference type="SMART" id="SM00382"/>
    </source>
</evidence>
<dbReference type="Gene3D" id="3.40.50.300">
    <property type="entry name" value="P-loop containing nucleotide triphosphate hydrolases"/>
    <property type="match status" value="1"/>
</dbReference>
<protein>
    <recommendedName>
        <fullName evidence="2">AAA+ ATPase domain-containing protein</fullName>
    </recommendedName>
</protein>
<feature type="transmembrane region" description="Helical" evidence="1">
    <location>
        <begin position="80"/>
        <end position="102"/>
    </location>
</feature>
<dbReference type="InterPro" id="IPR041664">
    <property type="entry name" value="AAA_16"/>
</dbReference>
<evidence type="ECO:0000313" key="3">
    <source>
        <dbReference type="EMBL" id="MBL7261135.1"/>
    </source>
</evidence>
<dbReference type="Pfam" id="PF13191">
    <property type="entry name" value="AAA_16"/>
    <property type="match status" value="1"/>
</dbReference>
<keyword evidence="1" id="KW-0812">Transmembrane</keyword>
<dbReference type="SMART" id="SM00382">
    <property type="entry name" value="AAA"/>
    <property type="match status" value="1"/>
</dbReference>
<feature type="transmembrane region" description="Helical" evidence="1">
    <location>
        <begin position="122"/>
        <end position="142"/>
    </location>
</feature>
<organism evidence="3 4">
    <name type="scientific">Paractinoplanes lichenicola</name>
    <dbReference type="NCBI Taxonomy" id="2802976"/>
    <lineage>
        <taxon>Bacteria</taxon>
        <taxon>Bacillati</taxon>
        <taxon>Actinomycetota</taxon>
        <taxon>Actinomycetes</taxon>
        <taxon>Micromonosporales</taxon>
        <taxon>Micromonosporaceae</taxon>
        <taxon>Paractinoplanes</taxon>
    </lineage>
</organism>
<evidence type="ECO:0000313" key="4">
    <source>
        <dbReference type="Proteomes" id="UP000598996"/>
    </source>
</evidence>
<feature type="domain" description="AAA+ ATPase" evidence="2">
    <location>
        <begin position="222"/>
        <end position="455"/>
    </location>
</feature>
<dbReference type="RefSeq" id="WP_202997851.1">
    <property type="nucleotide sequence ID" value="NZ_JAENHO010000017.1"/>
</dbReference>
<comment type="caution">
    <text evidence="3">The sequence shown here is derived from an EMBL/GenBank/DDBJ whole genome shotgun (WGS) entry which is preliminary data.</text>
</comment>
<evidence type="ECO:0000256" key="1">
    <source>
        <dbReference type="SAM" id="Phobius"/>
    </source>
</evidence>
<gene>
    <name evidence="3" type="ORF">JKJ07_43315</name>
</gene>
<proteinExistence type="predicted"/>
<keyword evidence="1" id="KW-0472">Membrane</keyword>
<dbReference type="InterPro" id="IPR003593">
    <property type="entry name" value="AAA+_ATPase"/>
</dbReference>
<dbReference type="Proteomes" id="UP000598996">
    <property type="component" value="Unassembled WGS sequence"/>
</dbReference>
<name>A0ABS1W332_9ACTN</name>
<dbReference type="EMBL" id="JAENHO010000017">
    <property type="protein sequence ID" value="MBL7261135.1"/>
    <property type="molecule type" value="Genomic_DNA"/>
</dbReference>
<keyword evidence="4" id="KW-1185">Reference proteome</keyword>
<keyword evidence="1" id="KW-1133">Transmembrane helix</keyword>
<reference evidence="3 4" key="1">
    <citation type="submission" date="2021-01" db="EMBL/GenBank/DDBJ databases">
        <title>Actinoplanes sp. nov. LDG1-01 isolated from lichen.</title>
        <authorList>
            <person name="Saeng-In P."/>
            <person name="Phongsopitanun W."/>
            <person name="Kanchanasin P."/>
            <person name="Yuki M."/>
            <person name="Kudo T."/>
            <person name="Ohkuma M."/>
            <person name="Tanasupawat S."/>
        </authorList>
    </citation>
    <scope>NUCLEOTIDE SEQUENCE [LARGE SCALE GENOMIC DNA]</scope>
    <source>
        <strain evidence="3 4">LDG1-01</strain>
    </source>
</reference>
<dbReference type="SUPFAM" id="SSF52540">
    <property type="entry name" value="P-loop containing nucleoside triphosphate hydrolases"/>
    <property type="match status" value="1"/>
</dbReference>
<dbReference type="InterPro" id="IPR027417">
    <property type="entry name" value="P-loop_NTPase"/>
</dbReference>
<accession>A0ABS1W332</accession>